<evidence type="ECO:0000256" key="6">
    <source>
        <dbReference type="ARBA" id="ARBA00022989"/>
    </source>
</evidence>
<feature type="transmembrane region" description="Helical" evidence="11">
    <location>
        <begin position="66"/>
        <end position="86"/>
    </location>
</feature>
<keyword evidence="6 10" id="KW-1133">Transmembrane helix</keyword>
<keyword evidence="8 10" id="KW-0472">Membrane</keyword>
<evidence type="ECO:0000259" key="12">
    <source>
        <dbReference type="PROSITE" id="PS51371"/>
    </source>
</evidence>
<keyword evidence="7 9" id="KW-0129">CBS domain</keyword>
<organism evidence="14 15">
    <name type="scientific">Pseudolactococcus reticulitermitis</name>
    <dbReference type="NCBI Taxonomy" id="2025039"/>
    <lineage>
        <taxon>Bacteria</taxon>
        <taxon>Bacillati</taxon>
        <taxon>Bacillota</taxon>
        <taxon>Bacilli</taxon>
        <taxon>Lactobacillales</taxon>
        <taxon>Streptococcaceae</taxon>
        <taxon>Pseudolactococcus</taxon>
    </lineage>
</organism>
<dbReference type="InterPro" id="IPR016169">
    <property type="entry name" value="FAD-bd_PCMH_sub2"/>
</dbReference>
<evidence type="ECO:0000256" key="3">
    <source>
        <dbReference type="ARBA" id="ARBA00022475"/>
    </source>
</evidence>
<keyword evidence="15" id="KW-1185">Reference proteome</keyword>
<dbReference type="Proteomes" id="UP000218689">
    <property type="component" value="Unassembled WGS sequence"/>
</dbReference>
<dbReference type="InterPro" id="IPR036318">
    <property type="entry name" value="FAD-bd_PCMH-like_sf"/>
</dbReference>
<feature type="transmembrane region" description="Helical" evidence="11">
    <location>
        <begin position="138"/>
        <end position="161"/>
    </location>
</feature>
<dbReference type="OrthoDB" id="9798188at2"/>
<comment type="caution">
    <text evidence="14">The sequence shown here is derived from an EMBL/GenBank/DDBJ whole genome shotgun (WGS) entry which is preliminary data.</text>
</comment>
<comment type="subcellular location">
    <subcellularLocation>
        <location evidence="1">Cell membrane</location>
        <topology evidence="1">Multi-pass membrane protein</topology>
    </subcellularLocation>
</comment>
<evidence type="ECO:0008006" key="16">
    <source>
        <dbReference type="Google" id="ProtNLM"/>
    </source>
</evidence>
<feature type="domain" description="CNNM transmembrane" evidence="13">
    <location>
        <begin position="6"/>
        <end position="202"/>
    </location>
</feature>
<dbReference type="RefSeq" id="WP_094785280.1">
    <property type="nucleotide sequence ID" value="NZ_BEDT01000005.1"/>
</dbReference>
<keyword evidence="5" id="KW-0677">Repeat</keyword>
<dbReference type="Gene3D" id="3.30.465.10">
    <property type="match status" value="1"/>
</dbReference>
<dbReference type="Pfam" id="PF00571">
    <property type="entry name" value="CBS"/>
    <property type="match status" value="2"/>
</dbReference>
<keyword evidence="4 10" id="KW-0812">Transmembrane</keyword>
<dbReference type="InterPro" id="IPR044751">
    <property type="entry name" value="Ion_transp-like_CBS"/>
</dbReference>
<dbReference type="PANTHER" id="PTHR43099:SF5">
    <property type="entry name" value="HLYC_CORC FAMILY TRANSPORTER"/>
    <property type="match status" value="1"/>
</dbReference>
<dbReference type="EMBL" id="BEDT01000005">
    <property type="protein sequence ID" value="GAX48262.1"/>
    <property type="molecule type" value="Genomic_DNA"/>
</dbReference>
<dbReference type="GO" id="GO:0005886">
    <property type="term" value="C:plasma membrane"/>
    <property type="evidence" value="ECO:0007669"/>
    <property type="project" value="UniProtKB-SubCell"/>
</dbReference>
<feature type="domain" description="CBS" evidence="12">
    <location>
        <begin position="221"/>
        <end position="284"/>
    </location>
</feature>
<dbReference type="InterPro" id="IPR051676">
    <property type="entry name" value="UPF0053_domain"/>
</dbReference>
<evidence type="ECO:0000256" key="5">
    <source>
        <dbReference type="ARBA" id="ARBA00022737"/>
    </source>
</evidence>
<dbReference type="PROSITE" id="PS51371">
    <property type="entry name" value="CBS"/>
    <property type="match status" value="2"/>
</dbReference>
<comment type="similarity">
    <text evidence="2">Belongs to the UPF0053 family.</text>
</comment>
<name>A0A224XED5_9LACT</name>
<dbReference type="AlphaFoldDB" id="A0A224XED5"/>
<feature type="transmembrane region" description="Helical" evidence="11">
    <location>
        <begin position="106"/>
        <end position="126"/>
    </location>
</feature>
<reference evidence="15" key="1">
    <citation type="submission" date="2017-08" db="EMBL/GenBank/DDBJ databases">
        <title>Draft genome sequence of Lactococcus sp. strain Rs-Y01, isolated from the gut of the lower termite Reticulitermes speratus.</title>
        <authorList>
            <person name="Ohkuma M."/>
            <person name="Yuki M."/>
        </authorList>
    </citation>
    <scope>NUCLEOTIDE SEQUENCE [LARGE SCALE GENOMIC DNA]</scope>
    <source>
        <strain evidence="15">Rs-Y01</strain>
    </source>
</reference>
<evidence type="ECO:0000256" key="8">
    <source>
        <dbReference type="ARBA" id="ARBA00023136"/>
    </source>
</evidence>
<dbReference type="Pfam" id="PF01595">
    <property type="entry name" value="CNNM"/>
    <property type="match status" value="1"/>
</dbReference>
<dbReference type="InterPro" id="IPR005170">
    <property type="entry name" value="Transptr-assoc_dom"/>
</dbReference>
<dbReference type="SUPFAM" id="SSF54631">
    <property type="entry name" value="CBS-domain pair"/>
    <property type="match status" value="1"/>
</dbReference>
<dbReference type="SUPFAM" id="SSF56176">
    <property type="entry name" value="FAD-binding/transporter-associated domain-like"/>
    <property type="match status" value="1"/>
</dbReference>
<evidence type="ECO:0000256" key="11">
    <source>
        <dbReference type="SAM" id="Phobius"/>
    </source>
</evidence>
<dbReference type="InterPro" id="IPR002550">
    <property type="entry name" value="CNNM"/>
</dbReference>
<feature type="domain" description="CBS" evidence="12">
    <location>
        <begin position="287"/>
        <end position="344"/>
    </location>
</feature>
<evidence type="ECO:0000256" key="7">
    <source>
        <dbReference type="ARBA" id="ARBA00023122"/>
    </source>
</evidence>
<evidence type="ECO:0000313" key="14">
    <source>
        <dbReference type="EMBL" id="GAX48262.1"/>
    </source>
</evidence>
<dbReference type="SMART" id="SM01091">
    <property type="entry name" value="CorC_HlyC"/>
    <property type="match status" value="1"/>
</dbReference>
<dbReference type="FunFam" id="3.10.580.10:FF:000002">
    <property type="entry name" value="Magnesium/cobalt efflux protein CorC"/>
    <property type="match status" value="1"/>
</dbReference>
<accession>A0A224XED5</accession>
<dbReference type="CDD" id="cd04590">
    <property type="entry name" value="CBS_pair_CorC_HlyC_assoc"/>
    <property type="match status" value="1"/>
</dbReference>
<dbReference type="PANTHER" id="PTHR43099">
    <property type="entry name" value="UPF0053 PROTEIN YRKA"/>
    <property type="match status" value="1"/>
</dbReference>
<evidence type="ECO:0000256" key="4">
    <source>
        <dbReference type="ARBA" id="ARBA00022692"/>
    </source>
</evidence>
<dbReference type="Gene3D" id="3.10.580.10">
    <property type="entry name" value="CBS-domain"/>
    <property type="match status" value="1"/>
</dbReference>
<evidence type="ECO:0000256" key="9">
    <source>
        <dbReference type="PROSITE-ProRule" id="PRU00703"/>
    </source>
</evidence>
<evidence type="ECO:0000259" key="13">
    <source>
        <dbReference type="PROSITE" id="PS51846"/>
    </source>
</evidence>
<evidence type="ECO:0000313" key="15">
    <source>
        <dbReference type="Proteomes" id="UP000218689"/>
    </source>
</evidence>
<gene>
    <name evidence="14" type="ORF">RsY01_1877</name>
</gene>
<proteinExistence type="inferred from homology"/>
<dbReference type="Pfam" id="PF03471">
    <property type="entry name" value="CorC_HlyC"/>
    <property type="match status" value="1"/>
</dbReference>
<dbReference type="InterPro" id="IPR000644">
    <property type="entry name" value="CBS_dom"/>
</dbReference>
<keyword evidence="3" id="KW-1003">Cell membrane</keyword>
<feature type="transmembrane region" description="Helical" evidence="11">
    <location>
        <begin position="12"/>
        <end position="35"/>
    </location>
</feature>
<dbReference type="GO" id="GO:0050660">
    <property type="term" value="F:flavin adenine dinucleotide binding"/>
    <property type="evidence" value="ECO:0007669"/>
    <property type="project" value="InterPro"/>
</dbReference>
<dbReference type="PROSITE" id="PS51846">
    <property type="entry name" value="CNNM"/>
    <property type="match status" value="1"/>
</dbReference>
<evidence type="ECO:0000256" key="10">
    <source>
        <dbReference type="PROSITE-ProRule" id="PRU01193"/>
    </source>
</evidence>
<evidence type="ECO:0000256" key="1">
    <source>
        <dbReference type="ARBA" id="ARBA00004651"/>
    </source>
</evidence>
<evidence type="ECO:0000256" key="2">
    <source>
        <dbReference type="ARBA" id="ARBA00006337"/>
    </source>
</evidence>
<sequence length="451" mass="50228">MHPDPESQSLIFQIGLLVVLTILNALFAGAEMALVSTSRARVEQRAEEGDKKYQQLLGILNQPSNFLSTIQIGITLINILSGASLADTLASKLAPVLGGTATAKNLATIIILAILTYVSIVFGELYPKRIAQNLKETYALAAVTPLKILGTIMSPFVWLLATSTNILSKLTPMTFDDDSENMTRDEIEYILNADSSVLDENEREMLAGVFSLDELMAREIMVPRTDAFMIDINEDIHDNIADVLSQNYSRIPVYIDDKDKVVGVLHTKTLLKSAYEKGFDNLDLQSILQEPLFVPETIFVDDLLRELKKTQNQMAILLNEYGGVEGIVTLEDLLEEIVGEIEDESDVAEKDIFKINEHIFIVKGGLTLNDFNEYFDTYLESDDVDTIAGYFMAGIGAIPGEKEQIDYDVVTEKDNLTLTSLEVEGTRLVKLRVTFHDQKVIETDEKDSEEK</sequence>
<protein>
    <recommendedName>
        <fullName evidence="16">Hemolysin</fullName>
    </recommendedName>
</protein>
<dbReference type="InterPro" id="IPR046342">
    <property type="entry name" value="CBS_dom_sf"/>
</dbReference>